<dbReference type="Proteomes" id="UP000199670">
    <property type="component" value="Unassembled WGS sequence"/>
</dbReference>
<name>A0A1C3YW63_9GAMM</name>
<organism evidence="1 2">
    <name type="scientific">Gilliamella bombicola</name>
    <dbReference type="NCBI Taxonomy" id="1798182"/>
    <lineage>
        <taxon>Bacteria</taxon>
        <taxon>Pseudomonadati</taxon>
        <taxon>Pseudomonadota</taxon>
        <taxon>Gammaproteobacteria</taxon>
        <taxon>Orbales</taxon>
        <taxon>Orbaceae</taxon>
        <taxon>Gilliamella</taxon>
    </lineage>
</organism>
<evidence type="ECO:0000313" key="2">
    <source>
        <dbReference type="Proteomes" id="UP000199670"/>
    </source>
</evidence>
<dbReference type="RefSeq" id="WP_091346142.1">
    <property type="nucleotide sequence ID" value="NZ_FMAQ01000001.1"/>
</dbReference>
<dbReference type="AlphaFoldDB" id="A0A1C3YW63"/>
<protein>
    <recommendedName>
        <fullName evidence="3">DUF4139 domain-containing protein</fullName>
    </recommendedName>
</protein>
<sequence>MILNKSVSLDDAKYDGAKYNKETGELTWQFKFNPSENKNLTLSFKLAYLKDKVDDIIGL</sequence>
<dbReference type="EMBL" id="FMAQ01000001">
    <property type="protein sequence ID" value="SCB74310.1"/>
    <property type="molecule type" value="Genomic_DNA"/>
</dbReference>
<evidence type="ECO:0008006" key="3">
    <source>
        <dbReference type="Google" id="ProtNLM"/>
    </source>
</evidence>
<accession>A0A1C3YW63</accession>
<keyword evidence="2" id="KW-1185">Reference proteome</keyword>
<dbReference type="OrthoDB" id="9777444at2"/>
<evidence type="ECO:0000313" key="1">
    <source>
        <dbReference type="EMBL" id="SCB74310.1"/>
    </source>
</evidence>
<gene>
    <name evidence="1" type="ORF">GA0061081_101144</name>
</gene>
<reference evidence="2" key="1">
    <citation type="submission" date="2016-08" db="EMBL/GenBank/DDBJ databases">
        <authorList>
            <person name="Varghese N."/>
            <person name="Submissions Spin"/>
        </authorList>
    </citation>
    <scope>NUCLEOTIDE SEQUENCE [LARGE SCALE GENOMIC DNA]</scope>
    <source>
        <strain evidence="2">R-53248</strain>
    </source>
</reference>
<proteinExistence type="predicted"/>